<dbReference type="Proteomes" id="UP000270834">
    <property type="component" value="Unassembled WGS sequence"/>
</dbReference>
<comment type="caution">
    <text evidence="5">The sequence shown here is derived from an EMBL/GenBank/DDBJ whole genome shotgun (WGS) entry which is preliminary data.</text>
</comment>
<reference evidence="5 6" key="1">
    <citation type="submission" date="2018-08" db="EMBL/GenBank/DDBJ databases">
        <title>Recombination of ecologically and evolutionarily significant loci maintains genetic cohesion in the Pseudomonas syringae species complex.</title>
        <authorList>
            <person name="Dillon M."/>
            <person name="Thakur S."/>
            <person name="Almeida R.N.D."/>
            <person name="Weir B.S."/>
            <person name="Guttman D.S."/>
        </authorList>
    </citation>
    <scope>NUCLEOTIDE SEQUENCE [LARGE SCALE GENOMIC DNA]</scope>
    <source>
        <strain evidence="5 6">ICMP 7846</strain>
    </source>
</reference>
<dbReference type="Gene3D" id="3.40.50.300">
    <property type="entry name" value="P-loop containing nucleotide triphosphate hydrolases"/>
    <property type="match status" value="1"/>
</dbReference>
<organism evidence="5 6">
    <name type="scientific">Pseudomonas aeruginosa</name>
    <dbReference type="NCBI Taxonomy" id="287"/>
    <lineage>
        <taxon>Bacteria</taxon>
        <taxon>Pseudomonadati</taxon>
        <taxon>Pseudomonadota</taxon>
        <taxon>Gammaproteobacteria</taxon>
        <taxon>Pseudomonadales</taxon>
        <taxon>Pseudomonadaceae</taxon>
        <taxon>Pseudomonas</taxon>
    </lineage>
</organism>
<dbReference type="InterPro" id="IPR013563">
    <property type="entry name" value="Oligopep_ABC_C"/>
</dbReference>
<evidence type="ECO:0000256" key="3">
    <source>
        <dbReference type="ARBA" id="ARBA00022840"/>
    </source>
</evidence>
<dbReference type="AlphaFoldDB" id="A0A3M5DKV8"/>
<protein>
    <recommendedName>
        <fullName evidence="4">Oligopeptide/dipeptide ABC transporter C-terminal domain-containing protein</fullName>
    </recommendedName>
</protein>
<gene>
    <name evidence="5" type="ORF">ALP65_01834</name>
</gene>
<proteinExistence type="predicted"/>
<name>A0A3M5DKV8_PSEAI</name>
<dbReference type="InterPro" id="IPR027417">
    <property type="entry name" value="P-loop_NTPase"/>
</dbReference>
<dbReference type="GO" id="GO:0015833">
    <property type="term" value="P:peptide transport"/>
    <property type="evidence" value="ECO:0007669"/>
    <property type="project" value="InterPro"/>
</dbReference>
<sequence>MVKALSHQLMVVRHGKVVEQGSAEAVFASPQHPYTQQLLEAAFMAPASAEN</sequence>
<evidence type="ECO:0000313" key="6">
    <source>
        <dbReference type="Proteomes" id="UP000270834"/>
    </source>
</evidence>
<accession>A0A3M5DKV8</accession>
<evidence type="ECO:0000256" key="2">
    <source>
        <dbReference type="ARBA" id="ARBA00022741"/>
    </source>
</evidence>
<evidence type="ECO:0000313" key="5">
    <source>
        <dbReference type="EMBL" id="RMS50536.1"/>
    </source>
</evidence>
<keyword evidence="3" id="KW-0067">ATP-binding</keyword>
<keyword evidence="1" id="KW-0813">Transport</keyword>
<dbReference type="EMBL" id="RBSQ01000917">
    <property type="protein sequence ID" value="RMS50536.1"/>
    <property type="molecule type" value="Genomic_DNA"/>
</dbReference>
<evidence type="ECO:0000259" key="4">
    <source>
        <dbReference type="Pfam" id="PF08352"/>
    </source>
</evidence>
<dbReference type="GO" id="GO:0005524">
    <property type="term" value="F:ATP binding"/>
    <property type="evidence" value="ECO:0007669"/>
    <property type="project" value="UniProtKB-KW"/>
</dbReference>
<dbReference type="Pfam" id="PF08352">
    <property type="entry name" value="oligo_HPY"/>
    <property type="match status" value="1"/>
</dbReference>
<feature type="domain" description="Oligopeptide/dipeptide ABC transporter C-terminal" evidence="4">
    <location>
        <begin position="18"/>
        <end position="43"/>
    </location>
</feature>
<evidence type="ECO:0000256" key="1">
    <source>
        <dbReference type="ARBA" id="ARBA00022448"/>
    </source>
</evidence>
<keyword evidence="2" id="KW-0547">Nucleotide-binding</keyword>